<evidence type="ECO:0000313" key="15">
    <source>
        <dbReference type="Proteomes" id="UP000184368"/>
    </source>
</evidence>
<gene>
    <name evidence="14" type="ORF">SAMN05444008_102347</name>
</gene>
<dbReference type="InterPro" id="IPR037066">
    <property type="entry name" value="Plug_dom_sf"/>
</dbReference>
<evidence type="ECO:0000256" key="6">
    <source>
        <dbReference type="ARBA" id="ARBA00023077"/>
    </source>
</evidence>
<keyword evidence="9 10" id="KW-0998">Cell outer membrane</keyword>
<dbReference type="STRING" id="1302690.BUE76_11985"/>
<dbReference type="Gene3D" id="2.40.170.20">
    <property type="entry name" value="TonB-dependent receptor, beta-barrel domain"/>
    <property type="match status" value="1"/>
</dbReference>
<comment type="similarity">
    <text evidence="10 11">Belongs to the TonB-dependent receptor family.</text>
</comment>
<evidence type="ECO:0000256" key="2">
    <source>
        <dbReference type="ARBA" id="ARBA00022448"/>
    </source>
</evidence>
<keyword evidence="2 10" id="KW-0813">Transport</keyword>
<evidence type="ECO:0000259" key="12">
    <source>
        <dbReference type="Pfam" id="PF00593"/>
    </source>
</evidence>
<dbReference type="InterPro" id="IPR039426">
    <property type="entry name" value="TonB-dep_rcpt-like"/>
</dbReference>
<dbReference type="InterPro" id="IPR000531">
    <property type="entry name" value="Beta-barrel_TonB"/>
</dbReference>
<keyword evidence="5" id="KW-0732">Signal</keyword>
<evidence type="ECO:0000256" key="7">
    <source>
        <dbReference type="ARBA" id="ARBA00023136"/>
    </source>
</evidence>
<dbReference type="Pfam" id="PF00593">
    <property type="entry name" value="TonB_dep_Rec_b-barrel"/>
    <property type="match status" value="1"/>
</dbReference>
<protein>
    <submittedName>
        <fullName evidence="14">Iron complex outermembrane recepter protein</fullName>
    </submittedName>
</protein>
<evidence type="ECO:0000256" key="8">
    <source>
        <dbReference type="ARBA" id="ARBA00023170"/>
    </source>
</evidence>
<feature type="domain" description="TonB-dependent receptor plug" evidence="13">
    <location>
        <begin position="97"/>
        <end position="199"/>
    </location>
</feature>
<name>A0A1M4VR31_9BACT</name>
<evidence type="ECO:0000313" key="14">
    <source>
        <dbReference type="EMBL" id="SHE71303.1"/>
    </source>
</evidence>
<comment type="subcellular location">
    <subcellularLocation>
        <location evidence="1 10">Cell outer membrane</location>
        <topology evidence="1 10">Multi-pass membrane protein</topology>
    </subcellularLocation>
</comment>
<evidence type="ECO:0000256" key="3">
    <source>
        <dbReference type="ARBA" id="ARBA00022452"/>
    </source>
</evidence>
<dbReference type="Pfam" id="PF07715">
    <property type="entry name" value="Plug"/>
    <property type="match status" value="1"/>
</dbReference>
<evidence type="ECO:0000256" key="4">
    <source>
        <dbReference type="ARBA" id="ARBA00022692"/>
    </source>
</evidence>
<organism evidence="14 15">
    <name type="scientific">Cnuella takakiae</name>
    <dbReference type="NCBI Taxonomy" id="1302690"/>
    <lineage>
        <taxon>Bacteria</taxon>
        <taxon>Pseudomonadati</taxon>
        <taxon>Bacteroidota</taxon>
        <taxon>Chitinophagia</taxon>
        <taxon>Chitinophagales</taxon>
        <taxon>Chitinophagaceae</taxon>
        <taxon>Cnuella</taxon>
    </lineage>
</organism>
<dbReference type="SUPFAM" id="SSF56935">
    <property type="entry name" value="Porins"/>
    <property type="match status" value="1"/>
</dbReference>
<evidence type="ECO:0000256" key="5">
    <source>
        <dbReference type="ARBA" id="ARBA00022729"/>
    </source>
</evidence>
<dbReference type="PANTHER" id="PTHR30069">
    <property type="entry name" value="TONB-DEPENDENT OUTER MEMBRANE RECEPTOR"/>
    <property type="match status" value="1"/>
</dbReference>
<dbReference type="PANTHER" id="PTHR30069:SF29">
    <property type="entry name" value="HEMOGLOBIN AND HEMOGLOBIN-HAPTOGLOBIN-BINDING PROTEIN 1-RELATED"/>
    <property type="match status" value="1"/>
</dbReference>
<dbReference type="InterPro" id="IPR036942">
    <property type="entry name" value="Beta-barrel_TonB_sf"/>
</dbReference>
<keyword evidence="7 10" id="KW-0472">Membrane</keyword>
<evidence type="ECO:0000259" key="13">
    <source>
        <dbReference type="Pfam" id="PF07715"/>
    </source>
</evidence>
<dbReference type="Gene3D" id="2.170.130.10">
    <property type="entry name" value="TonB-dependent receptor, plug domain"/>
    <property type="match status" value="1"/>
</dbReference>
<evidence type="ECO:0000256" key="11">
    <source>
        <dbReference type="RuleBase" id="RU003357"/>
    </source>
</evidence>
<dbReference type="EMBL" id="FQUO01000002">
    <property type="protein sequence ID" value="SHE71303.1"/>
    <property type="molecule type" value="Genomic_DNA"/>
</dbReference>
<reference evidence="14 15" key="1">
    <citation type="submission" date="2016-11" db="EMBL/GenBank/DDBJ databases">
        <authorList>
            <person name="Jaros S."/>
            <person name="Januszkiewicz K."/>
            <person name="Wedrychowicz H."/>
        </authorList>
    </citation>
    <scope>NUCLEOTIDE SEQUENCE [LARGE SCALE GENOMIC DNA]</scope>
    <source>
        <strain evidence="14 15">DSM 26897</strain>
    </source>
</reference>
<evidence type="ECO:0000256" key="9">
    <source>
        <dbReference type="ARBA" id="ARBA00023237"/>
    </source>
</evidence>
<keyword evidence="6 11" id="KW-0798">TonB box</keyword>
<keyword evidence="15" id="KW-1185">Reference proteome</keyword>
<evidence type="ECO:0000256" key="10">
    <source>
        <dbReference type="PROSITE-ProRule" id="PRU01360"/>
    </source>
</evidence>
<keyword evidence="8" id="KW-0675">Receptor</keyword>
<dbReference type="GO" id="GO:0015344">
    <property type="term" value="F:siderophore uptake transmembrane transporter activity"/>
    <property type="evidence" value="ECO:0007669"/>
    <property type="project" value="TreeGrafter"/>
</dbReference>
<dbReference type="GO" id="GO:0044718">
    <property type="term" value="P:siderophore transmembrane transport"/>
    <property type="evidence" value="ECO:0007669"/>
    <property type="project" value="TreeGrafter"/>
</dbReference>
<proteinExistence type="inferred from homology"/>
<evidence type="ECO:0000256" key="1">
    <source>
        <dbReference type="ARBA" id="ARBA00004571"/>
    </source>
</evidence>
<dbReference type="AlphaFoldDB" id="A0A1M4VR31"/>
<keyword evidence="4 10" id="KW-0812">Transmembrane</keyword>
<dbReference type="Proteomes" id="UP000184368">
    <property type="component" value="Unassembled WGS sequence"/>
</dbReference>
<sequence>MQHVKSHQIFPQSTKGTKPFGNTKFFQIISNHANLRFRFTFAPTLKKTNKLIMKKTTVVSLALLGTLTLQAQSQQVDLDPVTVTSSLNAIKSSRTGRNLVIIKGEQFAQLPVNSIDELLRYIPGVEVQARGPQGAQSDIVLRGGTFQQVLVVVDGLRLNDPNTGHFSSYIPIAPSEIERIEVLKGASSAIYGSDAVGGVIHIITKTFASRGERRQISGQIGVGEYGLVNGQAGGFYSNGKTSFGAGMISNNSNGQLQRGTRGYFHNNTVSVSAAQHINDNLQVGIRSSFDHRDFAAQNFYTTFASDTASETVSTFWNQASVNYQKNRGKLSANIGYKSVEDEYYFNPVSIPNNNKSKLFQAIAAYEHRIGENSYLTGGGQFQNRKIASNDRGNHTVKQAAGFLVLNQSIGEGFRFNPAIRVDWDERAGTELVPQMALSYRKGMVQLRGAAGKTIRHADFTERYNNYNKALVTRGSIGNPDLKAERSFSYELGADLYASNNLRVAATYFQRNHNDLIDFVTTPYSDMPRKTNIVPTGTYALARNVSEVTTRGFETDLVFQKALAPAQNLLLMAGLVWLDSQTDETRDMFYVRSHAKFMTNFNVRYAYKGFAVAANGIYKNRAPRKAAAINAEVTKEYFVLNLVAEAAVYRQQVRLFVQADNILNTRYSDLLGSVMPGTWVMGGVKVNWSK</sequence>
<keyword evidence="3 10" id="KW-1134">Transmembrane beta strand</keyword>
<dbReference type="PROSITE" id="PS52016">
    <property type="entry name" value="TONB_DEPENDENT_REC_3"/>
    <property type="match status" value="1"/>
</dbReference>
<feature type="domain" description="TonB-dependent receptor-like beta-barrel" evidence="12">
    <location>
        <begin position="229"/>
        <end position="661"/>
    </location>
</feature>
<dbReference type="InterPro" id="IPR012910">
    <property type="entry name" value="Plug_dom"/>
</dbReference>
<dbReference type="GO" id="GO:0009279">
    <property type="term" value="C:cell outer membrane"/>
    <property type="evidence" value="ECO:0007669"/>
    <property type="project" value="UniProtKB-SubCell"/>
</dbReference>
<accession>A0A1M4VR31</accession>